<accession>A0ACC1J4E5</accession>
<keyword evidence="2" id="KW-1185">Reference proteome</keyword>
<proteinExistence type="predicted"/>
<organism evidence="1 2">
    <name type="scientific">Linderina macrospora</name>
    <dbReference type="NCBI Taxonomy" id="4868"/>
    <lineage>
        <taxon>Eukaryota</taxon>
        <taxon>Fungi</taxon>
        <taxon>Fungi incertae sedis</taxon>
        <taxon>Zoopagomycota</taxon>
        <taxon>Kickxellomycotina</taxon>
        <taxon>Kickxellomycetes</taxon>
        <taxon>Kickxellales</taxon>
        <taxon>Kickxellaceae</taxon>
        <taxon>Linderina</taxon>
    </lineage>
</organism>
<evidence type="ECO:0000313" key="2">
    <source>
        <dbReference type="Proteomes" id="UP001150603"/>
    </source>
</evidence>
<dbReference type="Proteomes" id="UP001150603">
    <property type="component" value="Unassembled WGS sequence"/>
</dbReference>
<reference evidence="1" key="1">
    <citation type="submission" date="2022-07" db="EMBL/GenBank/DDBJ databases">
        <title>Phylogenomic reconstructions and comparative analyses of Kickxellomycotina fungi.</title>
        <authorList>
            <person name="Reynolds N.K."/>
            <person name="Stajich J.E."/>
            <person name="Barry K."/>
            <person name="Grigoriev I.V."/>
            <person name="Crous P."/>
            <person name="Smith M.E."/>
        </authorList>
    </citation>
    <scope>NUCLEOTIDE SEQUENCE</scope>
    <source>
        <strain evidence="1">NRRL 5244</strain>
    </source>
</reference>
<protein>
    <submittedName>
        <fullName evidence="1">Uncharacterized protein</fullName>
    </submittedName>
</protein>
<name>A0ACC1J4E5_9FUNG</name>
<gene>
    <name evidence="1" type="ORF">FBU59_004903</name>
</gene>
<comment type="caution">
    <text evidence="1">The sequence shown here is derived from an EMBL/GenBank/DDBJ whole genome shotgun (WGS) entry which is preliminary data.</text>
</comment>
<feature type="non-terminal residue" evidence="1">
    <location>
        <position position="534"/>
    </location>
</feature>
<evidence type="ECO:0000313" key="1">
    <source>
        <dbReference type="EMBL" id="KAJ1936927.1"/>
    </source>
</evidence>
<dbReference type="EMBL" id="JANBPW010003699">
    <property type="protein sequence ID" value="KAJ1936927.1"/>
    <property type="molecule type" value="Genomic_DNA"/>
</dbReference>
<sequence>MADAVDSTSVLLNTFIETIARITSYALTDKEKESVVTGFRRFHQQLERLRSSSDLRRMAIESKKRQREVTVCLHEGTTCTQNAVRGFLKAFLVGYVVKYGLSVAPHILTLKLFRKPSILLRAFNRDTASFATFLSVLIGSYKGFLCTLRHWRGANSNDYTNALVAGALAGLISIKLDRSRSRRTAVTLYAVSRAIQYGCMWAFDRWTNKQQKLKDDRTLRQSVRRSYSAGNMIARDVQHKHMKGLKMSQAGPGSSRDKQNVRWSPDTEDNSKEAKRLAHRSEVVERLIGWVRKYSSTALMAASCCVLGNCILFETDVMPRGYVKFLTKASGYEKFYPDTANVALKSIAETVARATEPGSLLHGRIPAGMTTKEYAASSTYADVLLPPLSDTIKHGFGVCGTLHPQTESCTKGLLYILFNVFPLAMRVYTPLNAAVLLLFKRHRLAKDPRGVILSLIKSSIRSSVFLAVLIVGIINFSCGMRALLGRETYWSYIITGSVGGLAVLLEAPSRRVELAMYCFLRALESGWDVGVKRR</sequence>